<evidence type="ECO:0000256" key="2">
    <source>
        <dbReference type="HAMAP-Rule" id="MF_01212"/>
    </source>
</evidence>
<dbReference type="SUPFAM" id="SSF109604">
    <property type="entry name" value="HD-domain/PDEase-like"/>
    <property type="match status" value="1"/>
</dbReference>
<reference evidence="4 5" key="1">
    <citation type="submission" date="2017-11" db="EMBL/GenBank/DDBJ databases">
        <title>Evolution of Phototrophy in the Chloroflexi Phylum Driven by Horizontal Gene Transfer.</title>
        <authorList>
            <person name="Ward L.M."/>
            <person name="Hemp J."/>
            <person name="Shih P.M."/>
            <person name="Mcglynn S.E."/>
            <person name="Fischer W."/>
        </authorList>
    </citation>
    <scope>NUCLEOTIDE SEQUENCE [LARGE SCALE GENOMIC DNA]</scope>
    <source>
        <strain evidence="4">JP3_13</strain>
    </source>
</reference>
<dbReference type="CDD" id="cd00077">
    <property type="entry name" value="HDc"/>
    <property type="match status" value="1"/>
</dbReference>
<dbReference type="InterPro" id="IPR023023">
    <property type="entry name" value="dNTPase_2"/>
</dbReference>
<dbReference type="Pfam" id="PF13286">
    <property type="entry name" value="HD_assoc"/>
    <property type="match status" value="1"/>
</dbReference>
<dbReference type="NCBIfam" id="NF002326">
    <property type="entry name" value="PRK01286.1-1"/>
    <property type="match status" value="1"/>
</dbReference>
<dbReference type="Gene3D" id="1.10.3210.10">
    <property type="entry name" value="Hypothetical protein af1432"/>
    <property type="match status" value="1"/>
</dbReference>
<dbReference type="InterPro" id="IPR006674">
    <property type="entry name" value="HD_domain"/>
</dbReference>
<protein>
    <recommendedName>
        <fullName evidence="2">Deoxyguanosinetriphosphate triphosphohydrolase-like protein</fullName>
    </recommendedName>
</protein>
<dbReference type="GO" id="GO:0006203">
    <property type="term" value="P:dGTP catabolic process"/>
    <property type="evidence" value="ECO:0007669"/>
    <property type="project" value="TreeGrafter"/>
</dbReference>
<evidence type="ECO:0000313" key="4">
    <source>
        <dbReference type="EMBL" id="PJF37367.1"/>
    </source>
</evidence>
<feature type="domain" description="HD" evidence="3">
    <location>
        <begin position="76"/>
        <end position="203"/>
    </location>
</feature>
<dbReference type="HAMAP" id="MF_01212">
    <property type="entry name" value="dGTPase_type2"/>
    <property type="match status" value="1"/>
</dbReference>
<dbReference type="InterPro" id="IPR006261">
    <property type="entry name" value="dGTPase"/>
</dbReference>
<dbReference type="EMBL" id="PGTM01000004">
    <property type="protein sequence ID" value="PJF37367.1"/>
    <property type="molecule type" value="Genomic_DNA"/>
</dbReference>
<dbReference type="GO" id="GO:0008832">
    <property type="term" value="F:dGTPase activity"/>
    <property type="evidence" value="ECO:0007669"/>
    <property type="project" value="TreeGrafter"/>
</dbReference>
<evidence type="ECO:0000259" key="3">
    <source>
        <dbReference type="PROSITE" id="PS51831"/>
    </source>
</evidence>
<dbReference type="PANTHER" id="PTHR11373">
    <property type="entry name" value="DEOXYNUCLEOSIDE TRIPHOSPHATE TRIPHOSPHOHYDROLASE"/>
    <property type="match status" value="1"/>
</dbReference>
<accession>A0A2M8PIJ2</accession>
<dbReference type="InterPro" id="IPR050135">
    <property type="entry name" value="dGTPase-like"/>
</dbReference>
<dbReference type="InterPro" id="IPR026875">
    <property type="entry name" value="PHydrolase_assoc_dom"/>
</dbReference>
<evidence type="ECO:0000313" key="5">
    <source>
        <dbReference type="Proteomes" id="UP000229681"/>
    </source>
</evidence>
<dbReference type="Proteomes" id="UP000229681">
    <property type="component" value="Unassembled WGS sequence"/>
</dbReference>
<sequence length="383" mass="44237">MIISREAREELEERFLAPYAIASRASRGRQHAEPDDPYRTAFQRDRDRILHTTAFRRLEYKTQVFVNYEGDYYRTRLTHTLEVAQIGRSLARALGANEDLVEGICLAHDLGHSPFGHAGEATLNELMREHGGFNHNHQTYRIVTVLERRYKGWQGLNLTYEMLEGIAKHETEYDLSAISGYDPNLRGSLEAQIANMADELAYNAHDLDDGLRSGLIVPEQLAELELWQHVTDYVGWRGGKLDDVTRHQIIRRLIHIENVDVIEATSAAIQASGAQTQQDIQRLPYNVVGHSDAFKRMNRQLKDFLYQNLYFHYRVTRMSAKAQRFLTDLFKAFVADPRQMPPDAQARIDQDGVHRAVTDYLAGMTDRYALQEWQRLFDPFTRT</sequence>
<dbReference type="PANTHER" id="PTHR11373:SF43">
    <property type="entry name" value="DEOXYGUANOSINETRIPHOSPHATE TRIPHOSPHOHYDROLASE-LIKE PROTEIN"/>
    <property type="match status" value="1"/>
</dbReference>
<organism evidence="4 5">
    <name type="scientific">Candidatus Thermofonsia Clade 1 bacterium</name>
    <dbReference type="NCBI Taxonomy" id="2364210"/>
    <lineage>
        <taxon>Bacteria</taxon>
        <taxon>Bacillati</taxon>
        <taxon>Chloroflexota</taxon>
        <taxon>Candidatus Thermofontia</taxon>
        <taxon>Candidatus Thermofonsia Clade 1</taxon>
    </lineage>
</organism>
<dbReference type="AlphaFoldDB" id="A0A2M8PIJ2"/>
<comment type="similarity">
    <text evidence="2">Belongs to the dGTPase family. Type 2 subfamily.</text>
</comment>
<evidence type="ECO:0000256" key="1">
    <source>
        <dbReference type="ARBA" id="ARBA00022801"/>
    </source>
</evidence>
<gene>
    <name evidence="4" type="ORF">CUN49_00725</name>
</gene>
<dbReference type="NCBIfam" id="TIGR01353">
    <property type="entry name" value="dGTP_triPase"/>
    <property type="match status" value="1"/>
</dbReference>
<dbReference type="Pfam" id="PF01966">
    <property type="entry name" value="HD"/>
    <property type="match status" value="1"/>
</dbReference>
<keyword evidence="1 2" id="KW-0378">Hydrolase</keyword>
<comment type="caution">
    <text evidence="4">The sequence shown here is derived from an EMBL/GenBank/DDBJ whole genome shotgun (WGS) entry which is preliminary data.</text>
</comment>
<proteinExistence type="inferred from homology"/>
<dbReference type="SMART" id="SM00471">
    <property type="entry name" value="HDc"/>
    <property type="match status" value="1"/>
</dbReference>
<dbReference type="FunFam" id="1.10.3210.10:FF:000024">
    <property type="entry name" value="Deoxyguanosinetriphosphate triphosphohydrolase-like protein"/>
    <property type="match status" value="1"/>
</dbReference>
<dbReference type="PROSITE" id="PS51831">
    <property type="entry name" value="HD"/>
    <property type="match status" value="1"/>
</dbReference>
<name>A0A2M8PIJ2_9CHLR</name>
<dbReference type="InterPro" id="IPR003607">
    <property type="entry name" value="HD/PDEase_dom"/>
</dbReference>